<evidence type="ECO:0000259" key="7">
    <source>
        <dbReference type="PROSITE" id="PS50863"/>
    </source>
</evidence>
<reference evidence="8 9" key="1">
    <citation type="journal article" date="2019" name="Plant Biotechnol. J.">
        <title>The red bayberry genome and genetic basis of sex determination.</title>
        <authorList>
            <person name="Jia H.M."/>
            <person name="Jia H.J."/>
            <person name="Cai Q.L."/>
            <person name="Wang Y."/>
            <person name="Zhao H.B."/>
            <person name="Yang W.F."/>
            <person name="Wang G.Y."/>
            <person name="Li Y.H."/>
            <person name="Zhan D.L."/>
            <person name="Shen Y.T."/>
            <person name="Niu Q.F."/>
            <person name="Chang L."/>
            <person name="Qiu J."/>
            <person name="Zhao L."/>
            <person name="Xie H.B."/>
            <person name="Fu W.Y."/>
            <person name="Jin J."/>
            <person name="Li X.W."/>
            <person name="Jiao Y."/>
            <person name="Zhou C.C."/>
            <person name="Tu T."/>
            <person name="Chai C.Y."/>
            <person name="Gao J.L."/>
            <person name="Fan L.J."/>
            <person name="van de Weg E."/>
            <person name="Wang J.Y."/>
            <person name="Gao Z.S."/>
        </authorList>
    </citation>
    <scope>NUCLEOTIDE SEQUENCE [LARGE SCALE GENOMIC DNA]</scope>
    <source>
        <tissue evidence="8">Leaves</tissue>
    </source>
</reference>
<feature type="compositionally biased region" description="Basic and acidic residues" evidence="6">
    <location>
        <begin position="151"/>
        <end position="163"/>
    </location>
</feature>
<dbReference type="GO" id="GO:0005634">
    <property type="term" value="C:nucleus"/>
    <property type="evidence" value="ECO:0007669"/>
    <property type="project" value="UniProtKB-SubCell"/>
</dbReference>
<evidence type="ECO:0000256" key="4">
    <source>
        <dbReference type="ARBA" id="ARBA00023163"/>
    </source>
</evidence>
<keyword evidence="2" id="KW-0805">Transcription regulation</keyword>
<comment type="subcellular location">
    <subcellularLocation>
        <location evidence="1">Nucleus</location>
    </subcellularLocation>
</comment>
<dbReference type="PANTHER" id="PTHR31391:SF81">
    <property type="entry name" value="TF-B3 DOMAIN-CONTAINING PROTEIN"/>
    <property type="match status" value="1"/>
</dbReference>
<dbReference type="Pfam" id="PF02362">
    <property type="entry name" value="B3"/>
    <property type="match status" value="3"/>
</dbReference>
<organism evidence="8 9">
    <name type="scientific">Morella rubra</name>
    <name type="common">Chinese bayberry</name>
    <dbReference type="NCBI Taxonomy" id="262757"/>
    <lineage>
        <taxon>Eukaryota</taxon>
        <taxon>Viridiplantae</taxon>
        <taxon>Streptophyta</taxon>
        <taxon>Embryophyta</taxon>
        <taxon>Tracheophyta</taxon>
        <taxon>Spermatophyta</taxon>
        <taxon>Magnoliopsida</taxon>
        <taxon>eudicotyledons</taxon>
        <taxon>Gunneridae</taxon>
        <taxon>Pentapetalae</taxon>
        <taxon>rosids</taxon>
        <taxon>fabids</taxon>
        <taxon>Fagales</taxon>
        <taxon>Myricaceae</taxon>
        <taxon>Morella</taxon>
    </lineage>
</organism>
<dbReference type="Gene3D" id="2.40.330.10">
    <property type="entry name" value="DNA-binding pseudobarrel domain"/>
    <property type="match status" value="3"/>
</dbReference>
<dbReference type="Proteomes" id="UP000516437">
    <property type="component" value="Chromosome 8"/>
</dbReference>
<feature type="domain" description="TF-B3" evidence="7">
    <location>
        <begin position="376"/>
        <end position="474"/>
    </location>
</feature>
<feature type="domain" description="TF-B3" evidence="7">
    <location>
        <begin position="1"/>
        <end position="79"/>
    </location>
</feature>
<protein>
    <submittedName>
        <fullName evidence="8">B3 domain-containing transcription factor VRN1</fullName>
    </submittedName>
</protein>
<proteinExistence type="predicted"/>
<dbReference type="SUPFAM" id="SSF101936">
    <property type="entry name" value="DNA-binding pseudobarrel domain"/>
    <property type="match status" value="3"/>
</dbReference>
<evidence type="ECO:0000313" key="8">
    <source>
        <dbReference type="EMBL" id="KAB1204816.1"/>
    </source>
</evidence>
<dbReference type="InterPro" id="IPR044837">
    <property type="entry name" value="REM16-like"/>
</dbReference>
<dbReference type="EMBL" id="RXIC02000026">
    <property type="protein sequence ID" value="KAB1204816.1"/>
    <property type="molecule type" value="Genomic_DNA"/>
</dbReference>
<dbReference type="InterPro" id="IPR015300">
    <property type="entry name" value="DNA-bd_pseudobarrel_sf"/>
</dbReference>
<dbReference type="InterPro" id="IPR003340">
    <property type="entry name" value="B3_DNA-bd"/>
</dbReference>
<evidence type="ECO:0000256" key="1">
    <source>
        <dbReference type="ARBA" id="ARBA00004123"/>
    </source>
</evidence>
<feature type="region of interest" description="Disordered" evidence="6">
    <location>
        <begin position="121"/>
        <end position="163"/>
    </location>
</feature>
<dbReference type="SMART" id="SM01019">
    <property type="entry name" value="B3"/>
    <property type="match status" value="3"/>
</dbReference>
<evidence type="ECO:0000256" key="3">
    <source>
        <dbReference type="ARBA" id="ARBA00023125"/>
    </source>
</evidence>
<keyword evidence="4" id="KW-0804">Transcription</keyword>
<evidence type="ECO:0000256" key="6">
    <source>
        <dbReference type="SAM" id="MobiDB-lite"/>
    </source>
</evidence>
<evidence type="ECO:0000313" key="9">
    <source>
        <dbReference type="Proteomes" id="UP000516437"/>
    </source>
</evidence>
<comment type="caution">
    <text evidence="8">The sequence shown here is derived from an EMBL/GenBank/DDBJ whole genome shotgun (WGS) entry which is preliminary data.</text>
</comment>
<dbReference type="OrthoDB" id="1688597at2759"/>
<sequence length="475" mass="53284">MRIPTRFITKYGEKLSNQAFLTLPNATEWKVELTTCDGEVWLQKGWQQFAEYCSIRPGHFLVFRYEGDSRFYVLVFDGSAIEIDYPLTRSLGDDDNVDEEFQVSQMEEIETENSVEVLEDFSTNKKRKSEASPSTCPQRHERVKTNPSAKTAREANETQSRKAKLDKLKARANMHSSMQDLGGVQGVSTSEQSLKSKIRRSIQTVTGDEKVRALEKANGFKAENPYFMVVMQPSYVRLGSSLNIPSDFSERYLNKSLDEVMLRVSDGRSWSVRYSFQMLDAKMKGQFQCGWKVFSQDNNLDVGDVCAFELISGVKKICFQVVIFRATAEHSPRSPGEPNLSARGGGQGMPDSSRCANERDRAFDRASAFNSENSFFSVTMGPAYTSAKGNLTVPAGSFLHTSCIKQSGLLVLLQVGDKSWPVKVLRFQHSSRVALCAGWPAFAKDNALEVGDVCVFEKIKDGARLLKVSIFRDLR</sequence>
<feature type="domain" description="TF-B3" evidence="7">
    <location>
        <begin position="227"/>
        <end position="327"/>
    </location>
</feature>
<name>A0A6A1UXI5_9ROSI</name>
<evidence type="ECO:0000256" key="2">
    <source>
        <dbReference type="ARBA" id="ARBA00023015"/>
    </source>
</evidence>
<keyword evidence="3" id="KW-0238">DNA-binding</keyword>
<dbReference type="PROSITE" id="PS50863">
    <property type="entry name" value="B3"/>
    <property type="match status" value="3"/>
</dbReference>
<keyword evidence="5" id="KW-0539">Nucleus</keyword>
<gene>
    <name evidence="8" type="ORF">CJ030_MR8G002612</name>
</gene>
<dbReference type="GO" id="GO:0003677">
    <property type="term" value="F:DNA binding"/>
    <property type="evidence" value="ECO:0007669"/>
    <property type="project" value="UniProtKB-KW"/>
</dbReference>
<feature type="region of interest" description="Disordered" evidence="6">
    <location>
        <begin position="330"/>
        <end position="356"/>
    </location>
</feature>
<keyword evidence="9" id="KW-1185">Reference proteome</keyword>
<dbReference type="CDD" id="cd10017">
    <property type="entry name" value="B3_DNA"/>
    <property type="match status" value="3"/>
</dbReference>
<accession>A0A6A1UXI5</accession>
<evidence type="ECO:0000256" key="5">
    <source>
        <dbReference type="ARBA" id="ARBA00023242"/>
    </source>
</evidence>
<dbReference type="AlphaFoldDB" id="A0A6A1UXI5"/>
<dbReference type="PANTHER" id="PTHR31391">
    <property type="entry name" value="B3 DOMAIN-CONTAINING PROTEIN OS11G0197600-RELATED"/>
    <property type="match status" value="1"/>
</dbReference>